<evidence type="ECO:0000313" key="5">
    <source>
        <dbReference type="Proteomes" id="UP000223913"/>
    </source>
</evidence>
<dbReference type="PROSITE" id="PS51186">
    <property type="entry name" value="GNAT"/>
    <property type="match status" value="1"/>
</dbReference>
<keyword evidence="5" id="KW-1185">Reference proteome</keyword>
<feature type="domain" description="N-acetyltransferase" evidence="3">
    <location>
        <begin position="1"/>
        <end position="147"/>
    </location>
</feature>
<dbReference type="AlphaFoldDB" id="A0A2D0N1C2"/>
<dbReference type="CDD" id="cd04301">
    <property type="entry name" value="NAT_SF"/>
    <property type="match status" value="1"/>
</dbReference>
<name>A0A2D0N1C2_FLAN2</name>
<evidence type="ECO:0000256" key="1">
    <source>
        <dbReference type="ARBA" id="ARBA00022679"/>
    </source>
</evidence>
<proteinExistence type="predicted"/>
<comment type="caution">
    <text evidence="4">The sequence shown here is derived from an EMBL/GenBank/DDBJ whole genome shotgun (WGS) entry which is preliminary data.</text>
</comment>
<dbReference type="Pfam" id="PF00583">
    <property type="entry name" value="Acetyltransf_1"/>
    <property type="match status" value="1"/>
</dbReference>
<evidence type="ECO:0000256" key="2">
    <source>
        <dbReference type="ARBA" id="ARBA00023315"/>
    </source>
</evidence>
<dbReference type="GO" id="GO:0016747">
    <property type="term" value="F:acyltransferase activity, transferring groups other than amino-acyl groups"/>
    <property type="evidence" value="ECO:0007669"/>
    <property type="project" value="InterPro"/>
</dbReference>
<evidence type="ECO:0000313" key="4">
    <source>
        <dbReference type="EMBL" id="PHN02178.1"/>
    </source>
</evidence>
<dbReference type="RefSeq" id="WP_099154369.1">
    <property type="nucleotide sequence ID" value="NZ_PDUD01000043.1"/>
</dbReference>
<dbReference type="InterPro" id="IPR016181">
    <property type="entry name" value="Acyl_CoA_acyltransferase"/>
</dbReference>
<dbReference type="InterPro" id="IPR050832">
    <property type="entry name" value="Bact_Acetyltransf"/>
</dbReference>
<evidence type="ECO:0000259" key="3">
    <source>
        <dbReference type="PROSITE" id="PS51186"/>
    </source>
</evidence>
<gene>
    <name evidence="4" type="ORF">CRP01_33115</name>
</gene>
<dbReference type="Gene3D" id="3.40.630.30">
    <property type="match status" value="1"/>
</dbReference>
<sequence>MTYSLIQSEVKDHPWLDALRREVYKDLFDLTWGRWDEARHQRHFSACLDRGAIQIIKVADSPVGMLQLLESEVAIEIGEIQILPAYQRQGLGTKILTDVIHHAQKHAKPLKLSTGLRNVGALELYKKLGFREIERSETHVHMVHFTV</sequence>
<dbReference type="Proteomes" id="UP000223913">
    <property type="component" value="Unassembled WGS sequence"/>
</dbReference>
<dbReference type="PANTHER" id="PTHR43877">
    <property type="entry name" value="AMINOALKYLPHOSPHONATE N-ACETYLTRANSFERASE-RELATED-RELATED"/>
    <property type="match status" value="1"/>
</dbReference>
<reference evidence="4 5" key="1">
    <citation type="submission" date="2017-10" db="EMBL/GenBank/DDBJ databases">
        <title>The draft genome sequence of Lewinella nigricans NBRC 102662.</title>
        <authorList>
            <person name="Wang K."/>
        </authorList>
    </citation>
    <scope>NUCLEOTIDE SEQUENCE [LARGE SCALE GENOMIC DNA]</scope>
    <source>
        <strain evidence="4 5">NBRC 102662</strain>
    </source>
</reference>
<dbReference type="InterPro" id="IPR000182">
    <property type="entry name" value="GNAT_dom"/>
</dbReference>
<keyword evidence="1" id="KW-0808">Transferase</keyword>
<dbReference type="SUPFAM" id="SSF55729">
    <property type="entry name" value="Acyl-CoA N-acyltransferases (Nat)"/>
    <property type="match status" value="1"/>
</dbReference>
<protein>
    <recommendedName>
        <fullName evidence="3">N-acetyltransferase domain-containing protein</fullName>
    </recommendedName>
</protein>
<dbReference type="EMBL" id="PDUD01000043">
    <property type="protein sequence ID" value="PHN02178.1"/>
    <property type="molecule type" value="Genomic_DNA"/>
</dbReference>
<dbReference type="OrthoDB" id="7585366at2"/>
<keyword evidence="2" id="KW-0012">Acyltransferase</keyword>
<accession>A0A2D0N1C2</accession>
<organism evidence="4 5">
    <name type="scientific">Flavilitoribacter nigricans (strain ATCC 23147 / DSM 23189 / NBRC 102662 / NCIMB 1420 / SS-2)</name>
    <name type="common">Lewinella nigricans</name>
    <dbReference type="NCBI Taxonomy" id="1122177"/>
    <lineage>
        <taxon>Bacteria</taxon>
        <taxon>Pseudomonadati</taxon>
        <taxon>Bacteroidota</taxon>
        <taxon>Saprospiria</taxon>
        <taxon>Saprospirales</taxon>
        <taxon>Lewinellaceae</taxon>
        <taxon>Flavilitoribacter</taxon>
    </lineage>
</organism>